<evidence type="ECO:0000256" key="9">
    <source>
        <dbReference type="ARBA" id="ARBA00023136"/>
    </source>
</evidence>
<dbReference type="InterPro" id="IPR039426">
    <property type="entry name" value="TonB-dep_rcpt-like"/>
</dbReference>
<keyword evidence="7" id="KW-0406">Ion transport</keyword>
<evidence type="ECO:0000313" key="15">
    <source>
        <dbReference type="EMBL" id="WNO54691.1"/>
    </source>
</evidence>
<sequence length="802" mass="85627">MRSLSLPVLLSMLAAAPAARAEEAHGTVSVAAMRLDRAILVVGRQTGASIGLRDRDLARIRVHPVSGSLGAGQALDRMLAGTRARARRIGHGRFVIEARPAMPRPVREEPFPPPPPPEKPEDIIVTASKRDTPLSDYPGDAVVIDGDAFTLAAAGRGNDALETQSASLSSTHLGPGRNKLFLRGIADSSFTGPTQSTVGRYWGNMRVSYSAPDPDLRLYDINRVEILEGPQGTLYGAGSLGGIIRVVPQHPQLDRIGGRAWIGGQATEHGDPGGDLGALINLPLASDVAAARVLAYAGREGGYIDDRLRRRDDVNQVDIAGGRAMLRVAPASDWTIDLAATYQRIDGDDAQYADRDRGDLSRESAIAQPYANDYFLGGLTVRGRIGEVSIVSTTGITDQYVAETFDATANANGELDFAVAHSAPRAFRQINRIRMVATETRLWTRAEDGSGWLLGVSGLTNETRINRKMGPVVMIAPATGVRNRVDEVTAFGEATLVPASDLELTLGGRLTWSRLSGSAEDAPVAYAFRKDPQGKASRESTEALPSLALAWRPSGRWTVFARVQEGYRPGGLAVESDAIRRFQGDRIVTAEIGGRWNGGAAVPLDLSVTLAATRWHDIQADLIDGTGFPTTTNIGDGRVHSLGIRAAWRPLYGLTLDGSLYLNDSRVTSTPPGVAHILAAAASEEAPNALPNVADVSARIGGRYRVDLGGADDLTLSGYARYVGESRLGVGRELGQRQGDYLDSGLDLRLGTAARGITLGVTNLFDVRGNRFALGSPFQVREGGQITPLRPRTIRIGFDASW</sequence>
<evidence type="ECO:0000256" key="7">
    <source>
        <dbReference type="ARBA" id="ARBA00023065"/>
    </source>
</evidence>
<feature type="signal peptide" evidence="12">
    <location>
        <begin position="1"/>
        <end position="21"/>
    </location>
</feature>
<evidence type="ECO:0000256" key="12">
    <source>
        <dbReference type="SAM" id="SignalP"/>
    </source>
</evidence>
<dbReference type="InterPro" id="IPR000531">
    <property type="entry name" value="Beta-barrel_TonB"/>
</dbReference>
<dbReference type="RefSeq" id="WP_313917466.1">
    <property type="nucleotide sequence ID" value="NZ_CP135076.1"/>
</dbReference>
<reference evidence="15 16" key="1">
    <citation type="submission" date="2023-09" db="EMBL/GenBank/DDBJ databases">
        <authorList>
            <person name="Rey-Velasco X."/>
        </authorList>
    </citation>
    <scope>NUCLEOTIDE SEQUENCE [LARGE SCALE GENOMIC DNA]</scope>
    <source>
        <strain evidence="15 16">W311</strain>
    </source>
</reference>
<dbReference type="Proteomes" id="UP001302249">
    <property type="component" value="Chromosome"/>
</dbReference>
<evidence type="ECO:0000256" key="3">
    <source>
        <dbReference type="ARBA" id="ARBA00022452"/>
    </source>
</evidence>
<evidence type="ECO:0000259" key="14">
    <source>
        <dbReference type="Pfam" id="PF07715"/>
    </source>
</evidence>
<protein>
    <submittedName>
        <fullName evidence="15">TonB-dependent receptor</fullName>
    </submittedName>
</protein>
<evidence type="ECO:0000313" key="16">
    <source>
        <dbReference type="Proteomes" id="UP001302249"/>
    </source>
</evidence>
<dbReference type="Gene3D" id="3.55.50.30">
    <property type="match status" value="1"/>
</dbReference>
<evidence type="ECO:0000256" key="1">
    <source>
        <dbReference type="ARBA" id="ARBA00004571"/>
    </source>
</evidence>
<dbReference type="PANTHER" id="PTHR32552:SF81">
    <property type="entry name" value="TONB-DEPENDENT OUTER MEMBRANE RECEPTOR"/>
    <property type="match status" value="1"/>
</dbReference>
<keyword evidence="12" id="KW-0732">Signal</keyword>
<feature type="chain" id="PRO_5045348282" evidence="12">
    <location>
        <begin position="22"/>
        <end position="802"/>
    </location>
</feature>
<comment type="similarity">
    <text evidence="11">Belongs to the TonB-dependent receptor family.</text>
</comment>
<evidence type="ECO:0000256" key="11">
    <source>
        <dbReference type="RuleBase" id="RU003357"/>
    </source>
</evidence>
<keyword evidence="6" id="KW-0408">Iron</keyword>
<keyword evidence="3" id="KW-1134">Transmembrane beta strand</keyword>
<keyword evidence="9 11" id="KW-0472">Membrane</keyword>
<keyword evidence="10" id="KW-0998">Cell outer membrane</keyword>
<dbReference type="Pfam" id="PF00593">
    <property type="entry name" value="TonB_dep_Rec_b-barrel"/>
    <property type="match status" value="1"/>
</dbReference>
<organism evidence="15 16">
    <name type="scientific">Stakelama saccharophila</name>
    <dbReference type="NCBI Taxonomy" id="3075605"/>
    <lineage>
        <taxon>Bacteria</taxon>
        <taxon>Pseudomonadati</taxon>
        <taxon>Pseudomonadota</taxon>
        <taxon>Alphaproteobacteria</taxon>
        <taxon>Sphingomonadales</taxon>
        <taxon>Sphingomonadaceae</taxon>
        <taxon>Stakelama</taxon>
    </lineage>
</organism>
<evidence type="ECO:0000259" key="13">
    <source>
        <dbReference type="Pfam" id="PF00593"/>
    </source>
</evidence>
<accession>A0ABZ0BCA8</accession>
<dbReference type="InterPro" id="IPR036942">
    <property type="entry name" value="Beta-barrel_TonB_sf"/>
</dbReference>
<keyword evidence="2" id="KW-0813">Transport</keyword>
<dbReference type="Gene3D" id="2.40.170.20">
    <property type="entry name" value="TonB-dependent receptor, beta-barrel domain"/>
    <property type="match status" value="1"/>
</dbReference>
<feature type="domain" description="TonB-dependent receptor plug" evidence="14">
    <location>
        <begin position="134"/>
        <end position="243"/>
    </location>
</feature>
<keyword evidence="4" id="KW-0410">Iron transport</keyword>
<proteinExistence type="inferred from homology"/>
<keyword evidence="15" id="KW-0675">Receptor</keyword>
<evidence type="ECO:0000256" key="8">
    <source>
        <dbReference type="ARBA" id="ARBA00023077"/>
    </source>
</evidence>
<evidence type="ECO:0000256" key="10">
    <source>
        <dbReference type="ARBA" id="ARBA00023237"/>
    </source>
</evidence>
<dbReference type="EMBL" id="CP135076">
    <property type="protein sequence ID" value="WNO54691.1"/>
    <property type="molecule type" value="Genomic_DNA"/>
</dbReference>
<dbReference type="PANTHER" id="PTHR32552">
    <property type="entry name" value="FERRICHROME IRON RECEPTOR-RELATED"/>
    <property type="match status" value="1"/>
</dbReference>
<keyword evidence="5" id="KW-0812">Transmembrane</keyword>
<feature type="domain" description="TonB-dependent receptor-like beta-barrel" evidence="13">
    <location>
        <begin position="302"/>
        <end position="764"/>
    </location>
</feature>
<evidence type="ECO:0000256" key="2">
    <source>
        <dbReference type="ARBA" id="ARBA00022448"/>
    </source>
</evidence>
<comment type="subcellular location">
    <subcellularLocation>
        <location evidence="1">Cell outer membrane</location>
        <topology evidence="1">Multi-pass membrane protein</topology>
    </subcellularLocation>
</comment>
<gene>
    <name evidence="15" type="ORF">RPR59_05420</name>
</gene>
<keyword evidence="8 11" id="KW-0798">TonB box</keyword>
<dbReference type="SUPFAM" id="SSF56935">
    <property type="entry name" value="Porins"/>
    <property type="match status" value="1"/>
</dbReference>
<evidence type="ECO:0000256" key="4">
    <source>
        <dbReference type="ARBA" id="ARBA00022496"/>
    </source>
</evidence>
<name>A0ABZ0BCA8_9SPHN</name>
<evidence type="ECO:0000256" key="5">
    <source>
        <dbReference type="ARBA" id="ARBA00022692"/>
    </source>
</evidence>
<evidence type="ECO:0000256" key="6">
    <source>
        <dbReference type="ARBA" id="ARBA00023004"/>
    </source>
</evidence>
<keyword evidence="16" id="KW-1185">Reference proteome</keyword>
<dbReference type="Pfam" id="PF07715">
    <property type="entry name" value="Plug"/>
    <property type="match status" value="1"/>
</dbReference>
<dbReference type="InterPro" id="IPR012910">
    <property type="entry name" value="Plug_dom"/>
</dbReference>